<reference evidence="1" key="1">
    <citation type="submission" date="2024-08" db="EMBL/GenBank/DDBJ databases">
        <title>Lentilactobacillus sp. nov., isolated from tree bark.</title>
        <authorList>
            <person name="Phuengjayaem S."/>
            <person name="Tanasupawat S."/>
        </authorList>
    </citation>
    <scope>NUCLEOTIDE SEQUENCE</scope>
    <source>
        <strain evidence="1">SPB1-3</strain>
    </source>
</reference>
<dbReference type="EMBL" id="CP168151">
    <property type="protein sequence ID" value="XFD39084.1"/>
    <property type="molecule type" value="Genomic_DNA"/>
</dbReference>
<keyword evidence="2" id="KW-1185">Reference proteome</keyword>
<name>A0ACD5DCJ0_9LACO</name>
<accession>A0ACD5DCJ0</accession>
<protein>
    <submittedName>
        <fullName evidence="1">Uncharacterized protein</fullName>
    </submittedName>
</protein>
<dbReference type="Proteomes" id="UP001149860">
    <property type="component" value="Chromosome"/>
</dbReference>
<proteinExistence type="predicted"/>
<organism evidence="1 2">
    <name type="scientific">Lentilactobacillus terminaliae</name>
    <dbReference type="NCBI Taxonomy" id="3003483"/>
    <lineage>
        <taxon>Bacteria</taxon>
        <taxon>Bacillati</taxon>
        <taxon>Bacillota</taxon>
        <taxon>Bacilli</taxon>
        <taxon>Lactobacillales</taxon>
        <taxon>Lactobacillaceae</taxon>
        <taxon>Lentilactobacillus</taxon>
    </lineage>
</organism>
<evidence type="ECO:0000313" key="1">
    <source>
        <dbReference type="EMBL" id="XFD39084.1"/>
    </source>
</evidence>
<evidence type="ECO:0000313" key="2">
    <source>
        <dbReference type="Proteomes" id="UP001149860"/>
    </source>
</evidence>
<gene>
    <name evidence="1" type="ORF">O0236_006515</name>
</gene>
<sequence length="62" mass="6876">MELDSLFAMPSFINGAARVLDLGSTMNEYNYSDSTIEADQVALAGDWQAVGKDLWKALEEFE</sequence>